<gene>
    <name evidence="1" type="ORF">EDM58_06225</name>
</gene>
<proteinExistence type="predicted"/>
<name>A0A3M8D5H1_9BACL</name>
<dbReference type="Proteomes" id="UP000281915">
    <property type="component" value="Unassembled WGS sequence"/>
</dbReference>
<dbReference type="EMBL" id="RHHT01000009">
    <property type="protein sequence ID" value="RNB82687.1"/>
    <property type="molecule type" value="Genomic_DNA"/>
</dbReference>
<protein>
    <submittedName>
        <fullName evidence="1">Uncharacterized protein</fullName>
    </submittedName>
</protein>
<dbReference type="AlphaFoldDB" id="A0A3M8D5H1"/>
<sequence>MRVGIFAGGVSGSAALQRRNRDQKQPLRRSGSRLVAKSVFRLFRSAWVKIPNAFDFPLFPRPASLYPPESGCGFLIEVLQIQKSWPPAVELPRVSHLKLSFRFMVK</sequence>
<accession>A0A3M8D5H1</accession>
<organism evidence="1 2">
    <name type="scientific">Brevibacillus panacihumi</name>
    <dbReference type="NCBI Taxonomy" id="497735"/>
    <lineage>
        <taxon>Bacteria</taxon>
        <taxon>Bacillati</taxon>
        <taxon>Bacillota</taxon>
        <taxon>Bacilli</taxon>
        <taxon>Bacillales</taxon>
        <taxon>Paenibacillaceae</taxon>
        <taxon>Brevibacillus</taxon>
    </lineage>
</organism>
<reference evidence="1 2" key="1">
    <citation type="submission" date="2018-10" db="EMBL/GenBank/DDBJ databases">
        <title>Phylogenomics of Brevibacillus.</title>
        <authorList>
            <person name="Dunlap C."/>
        </authorList>
    </citation>
    <scope>NUCLEOTIDE SEQUENCE [LARGE SCALE GENOMIC DNA]</scope>
    <source>
        <strain evidence="1 2">JCM 15085</strain>
    </source>
</reference>
<evidence type="ECO:0000313" key="2">
    <source>
        <dbReference type="Proteomes" id="UP000281915"/>
    </source>
</evidence>
<comment type="caution">
    <text evidence="1">The sequence shown here is derived from an EMBL/GenBank/DDBJ whole genome shotgun (WGS) entry which is preliminary data.</text>
</comment>
<evidence type="ECO:0000313" key="1">
    <source>
        <dbReference type="EMBL" id="RNB82687.1"/>
    </source>
</evidence>